<dbReference type="RefSeq" id="WP_236888638.1">
    <property type="nucleotide sequence ID" value="NZ_AP024488.1"/>
</dbReference>
<evidence type="ECO:0000256" key="1">
    <source>
        <dbReference type="SAM" id="SignalP"/>
    </source>
</evidence>
<evidence type="ECO:0000313" key="2">
    <source>
        <dbReference type="EMBL" id="BCS97217.1"/>
    </source>
</evidence>
<organism evidence="2 3">
    <name type="scientific">Desulfoluna limicola</name>
    <dbReference type="NCBI Taxonomy" id="2810562"/>
    <lineage>
        <taxon>Bacteria</taxon>
        <taxon>Pseudomonadati</taxon>
        <taxon>Thermodesulfobacteriota</taxon>
        <taxon>Desulfobacteria</taxon>
        <taxon>Desulfobacterales</taxon>
        <taxon>Desulfolunaceae</taxon>
        <taxon>Desulfoluna</taxon>
    </lineage>
</organism>
<evidence type="ECO:0008006" key="4">
    <source>
        <dbReference type="Google" id="ProtNLM"/>
    </source>
</evidence>
<feature type="chain" id="PRO_5046687000" description="DUF4056 domain-containing protein" evidence="1">
    <location>
        <begin position="31"/>
        <end position="432"/>
    </location>
</feature>
<gene>
    <name evidence="2" type="ORF">DSLASN_28490</name>
</gene>
<accession>A0ABM7PIX6</accession>
<proteinExistence type="predicted"/>
<protein>
    <recommendedName>
        <fullName evidence="4">DUF4056 domain-containing protein</fullName>
    </recommendedName>
</protein>
<keyword evidence="1" id="KW-0732">Signal</keyword>
<dbReference type="EMBL" id="AP024488">
    <property type="protein sequence ID" value="BCS97217.1"/>
    <property type="molecule type" value="Genomic_DNA"/>
</dbReference>
<keyword evidence="3" id="KW-1185">Reference proteome</keyword>
<reference evidence="2 3" key="1">
    <citation type="submission" date="2021-02" db="EMBL/GenBank/DDBJ databases">
        <title>Complete genome of Desulfoluna sp. strain ASN36.</title>
        <authorList>
            <person name="Takahashi A."/>
            <person name="Kojima H."/>
            <person name="Fukui M."/>
        </authorList>
    </citation>
    <scope>NUCLEOTIDE SEQUENCE [LARGE SCALE GENOMIC DNA]</scope>
    <source>
        <strain evidence="2 3">ASN36</strain>
    </source>
</reference>
<name>A0ABM7PIX6_9BACT</name>
<dbReference type="Proteomes" id="UP001320148">
    <property type="component" value="Chromosome"/>
</dbReference>
<evidence type="ECO:0000313" key="3">
    <source>
        <dbReference type="Proteomes" id="UP001320148"/>
    </source>
</evidence>
<dbReference type="InterPro" id="IPR025130">
    <property type="entry name" value="DUF4056"/>
</dbReference>
<sequence length="432" mass="48230">MNSTHTSPIKLALTSLAVILALALSSCATKRPMWAVTISPTPEAVQAAMDQNAYYPYRGDINPVHLPQFEPPMRLRPCCVFGMDVKVSLNSIPIPIYQVVNVIGKKGLGPHTYDSGFFGGYGTDKKASTNENNGVIYTCRGGFIDTAHVRDYSDLTIYLFFEFYKNLGTAFDVELKGELGPRVILVDPVEIKGGKFERARVAAVMASWTAYQLSLWHEIAQWHGYSEFSMFSEEPSAYSLEDAYSNLLGISIANGLIYSALIFNDNQYARNFDTWFQATLKTLGAVSEKESRSYMRHVDGTWWDSTKRLPEKFIVLKRNYDMGHVQTPFLVTDTLKANATMPSPYPADAPPATLRLEDTLYESPVSDWVHIQLFVDEAYRQTFAPGTAFNTWPDAITPDEFQAIADADKQADALSLKKQQNATGENEKKATP</sequence>
<dbReference type="Pfam" id="PF13265">
    <property type="entry name" value="DUF4056"/>
    <property type="match status" value="1"/>
</dbReference>
<feature type="signal peptide" evidence="1">
    <location>
        <begin position="1"/>
        <end position="30"/>
    </location>
</feature>